<dbReference type="InterPro" id="IPR027471">
    <property type="entry name" value="YbeD-like_sf"/>
</dbReference>
<evidence type="ECO:0000256" key="1">
    <source>
        <dbReference type="SAM" id="MobiDB-lite"/>
    </source>
</evidence>
<gene>
    <name evidence="2" type="ORF">Bathy06g02190</name>
</gene>
<sequence length="214" mass="23072">MHSVARQLAIRVATSYSSSSSSSYSSSYSSSKTLKGFSHSKIFGKRAMVMKFTTTTPRASSDSSSSKNENDNTDESKPQNELIEALDKISKRENLVKKNKRKQPDVIVENAAHPPPGGSAASLGGGGGSNTVMGPGTSEEWRELDEKVNTYPSERKFQAIGVNSPEFVGDMVKLVEDTLGDGRKVHPENVTSNLSKNGKYCSANMTVVLMNGEE</sequence>
<dbReference type="PANTHER" id="PTHR34782:SF1">
    <property type="entry name" value="PHOSPHORIBOSYLFORMYLGLYCINAMIDINE SYNTHASE"/>
    <property type="match status" value="1"/>
</dbReference>
<reference evidence="2 3" key="1">
    <citation type="submission" date="2011-10" db="EMBL/GenBank/DDBJ databases">
        <authorList>
            <person name="Genoscope - CEA"/>
        </authorList>
    </citation>
    <scope>NUCLEOTIDE SEQUENCE [LARGE SCALE GENOMIC DNA]</scope>
    <source>
        <strain evidence="2 3">RCC 1105</strain>
    </source>
</reference>
<dbReference type="Pfam" id="PF04359">
    <property type="entry name" value="DUF493"/>
    <property type="match status" value="1"/>
</dbReference>
<feature type="compositionally biased region" description="Basic and acidic residues" evidence="1">
    <location>
        <begin position="68"/>
        <end position="78"/>
    </location>
</feature>
<dbReference type="STRING" id="41875.K8EG50"/>
<feature type="region of interest" description="Disordered" evidence="1">
    <location>
        <begin position="54"/>
        <end position="81"/>
    </location>
</feature>
<protein>
    <submittedName>
        <fullName evidence="2">Uncharacterized protein</fullName>
    </submittedName>
</protein>
<evidence type="ECO:0000313" key="3">
    <source>
        <dbReference type="Proteomes" id="UP000198341"/>
    </source>
</evidence>
<dbReference type="Proteomes" id="UP000198341">
    <property type="component" value="Chromosome 6"/>
</dbReference>
<dbReference type="EMBL" id="FO082273">
    <property type="protein sequence ID" value="CCO16986.1"/>
    <property type="molecule type" value="Genomic_DNA"/>
</dbReference>
<dbReference type="eggNOG" id="ENOG502RAZQ">
    <property type="taxonomic scope" value="Eukaryota"/>
</dbReference>
<keyword evidence="3" id="KW-1185">Reference proteome</keyword>
<dbReference type="Gene3D" id="3.30.70.260">
    <property type="match status" value="1"/>
</dbReference>
<dbReference type="RefSeq" id="XP_007512386.1">
    <property type="nucleotide sequence ID" value="XM_007512324.1"/>
</dbReference>
<organism evidence="2 3">
    <name type="scientific">Bathycoccus prasinos</name>
    <dbReference type="NCBI Taxonomy" id="41875"/>
    <lineage>
        <taxon>Eukaryota</taxon>
        <taxon>Viridiplantae</taxon>
        <taxon>Chlorophyta</taxon>
        <taxon>Mamiellophyceae</taxon>
        <taxon>Mamiellales</taxon>
        <taxon>Bathycoccaceae</taxon>
        <taxon>Bathycoccus</taxon>
    </lineage>
</organism>
<dbReference type="AlphaFoldDB" id="K8EG50"/>
<dbReference type="PANTHER" id="PTHR34782">
    <property type="entry name" value="PHOSPHORIBOSYLFORMYLGLYCINAMIDINE SYNTHASE"/>
    <property type="match status" value="1"/>
</dbReference>
<feature type="region of interest" description="Disordered" evidence="1">
    <location>
        <begin position="93"/>
        <end position="137"/>
    </location>
</feature>
<name>K8EG50_9CHLO</name>
<dbReference type="OrthoDB" id="533321at2759"/>
<evidence type="ECO:0000313" key="2">
    <source>
        <dbReference type="EMBL" id="CCO16986.1"/>
    </source>
</evidence>
<dbReference type="GeneID" id="19015199"/>
<dbReference type="InterPro" id="IPR007454">
    <property type="entry name" value="UPF0250_YbeD-like"/>
</dbReference>
<dbReference type="KEGG" id="bpg:Bathy06g02190"/>
<proteinExistence type="predicted"/>
<accession>K8EG50</accession>
<dbReference type="SUPFAM" id="SSF117991">
    <property type="entry name" value="YbeD/HP0495-like"/>
    <property type="match status" value="1"/>
</dbReference>